<sequence>MGRLFGTDGVRGLANKDITAELAMELGVAAARVLTAQGELLGPRPRAVVGRDTRASGEFLAGAVAAGLASAGVDVVMLNVLPTPALAYLVTELEADLGVMVSASHNPMPDNGIKFFARGGLKLDDAVEDAIQASLGEEWERPTGADVGRIRTDGQAAAERYVRHLTDSVGTTPDHRPLEGLRIALDCANGAASEVGPEALRAAGADVVVMNASPDGRNINEKCGSTHPEQLQAVVVASEADFGVAFDGDADRCLAVDHTGAIVDGDQILGILATALKEDGRLPGDTLVVTVMSNLGLLLAMRERGITTVQTAVGDRYVLEEMRAHGYGLGGEQSGHIILAEHATTGDGVLSALHLAARVKASGQRLADLAGEIERLPQTLVNVRGVDKSRAGTDEGVQAAVADATALLGDTGRVLLRQSGTEPLVRVMVEAPSQDEADKVAEDLAAVVRERLALEGAQA</sequence>
<comment type="function">
    <text evidence="7 9">Catalyzes the conversion of glucosamine-6-phosphate to glucosamine-1-phosphate.</text>
</comment>
<feature type="domain" description="Alpha-D-phosphohexomutase alpha/beta/alpha" evidence="13">
    <location>
        <begin position="264"/>
        <end position="372"/>
    </location>
</feature>
<evidence type="ECO:0000256" key="8">
    <source>
        <dbReference type="RuleBase" id="RU004326"/>
    </source>
</evidence>
<gene>
    <name evidence="14" type="primary">mrsA</name>
    <name evidence="7" type="synonym">glmM</name>
    <name evidence="14" type="ORF">GCM10010102_05220</name>
</gene>
<evidence type="ECO:0000313" key="15">
    <source>
        <dbReference type="Proteomes" id="UP000655589"/>
    </source>
</evidence>
<evidence type="ECO:0000256" key="3">
    <source>
        <dbReference type="ARBA" id="ARBA00022723"/>
    </source>
</evidence>
<dbReference type="Proteomes" id="UP000655589">
    <property type="component" value="Unassembled WGS sequence"/>
</dbReference>
<evidence type="ECO:0000256" key="9">
    <source>
        <dbReference type="RuleBase" id="RU004327"/>
    </source>
</evidence>
<evidence type="ECO:0000259" key="11">
    <source>
        <dbReference type="Pfam" id="PF02878"/>
    </source>
</evidence>
<dbReference type="InterPro" id="IPR005845">
    <property type="entry name" value="A-D-PHexomutase_a/b/a-II"/>
</dbReference>
<feature type="binding site" description="via phosphate group" evidence="7">
    <location>
        <position position="104"/>
    </location>
    <ligand>
        <name>Mg(2+)</name>
        <dbReference type="ChEBI" id="CHEBI:18420"/>
    </ligand>
</feature>
<dbReference type="InterPro" id="IPR005843">
    <property type="entry name" value="A-D-PHexomutase_C"/>
</dbReference>
<dbReference type="CDD" id="cd05802">
    <property type="entry name" value="GlmM"/>
    <property type="match status" value="1"/>
</dbReference>
<dbReference type="InterPro" id="IPR050060">
    <property type="entry name" value="Phosphoglucosamine_mutase"/>
</dbReference>
<evidence type="ECO:0000259" key="13">
    <source>
        <dbReference type="Pfam" id="PF02880"/>
    </source>
</evidence>
<comment type="cofactor">
    <cofactor evidence="7">
        <name>Mg(2+)</name>
        <dbReference type="ChEBI" id="CHEBI:18420"/>
    </cofactor>
    <text evidence="7">Binds 1 Mg(2+) ion per subunit.</text>
</comment>
<dbReference type="NCBIfam" id="TIGR01455">
    <property type="entry name" value="glmM"/>
    <property type="match status" value="1"/>
</dbReference>
<dbReference type="InterPro" id="IPR016055">
    <property type="entry name" value="A-D-PHexomutase_a/b/a-I/II/III"/>
</dbReference>
<evidence type="ECO:0000256" key="7">
    <source>
        <dbReference type="HAMAP-Rule" id="MF_01554"/>
    </source>
</evidence>
<feature type="binding site" evidence="7">
    <location>
        <position position="249"/>
    </location>
    <ligand>
        <name>Mg(2+)</name>
        <dbReference type="ChEBI" id="CHEBI:18420"/>
    </ligand>
</feature>
<keyword evidence="3 7" id="KW-0479">Metal-binding</keyword>
<comment type="catalytic activity">
    <reaction evidence="6 7 9">
        <text>alpha-D-glucosamine 1-phosphate = D-glucosamine 6-phosphate</text>
        <dbReference type="Rhea" id="RHEA:23424"/>
        <dbReference type="ChEBI" id="CHEBI:58516"/>
        <dbReference type="ChEBI" id="CHEBI:58725"/>
        <dbReference type="EC" id="5.4.2.10"/>
    </reaction>
</comment>
<dbReference type="HAMAP" id="MF_01554_B">
    <property type="entry name" value="GlmM_B"/>
    <property type="match status" value="1"/>
</dbReference>
<dbReference type="InterPro" id="IPR005844">
    <property type="entry name" value="A-D-PHexomutase_a/b/a-I"/>
</dbReference>
<dbReference type="Gene3D" id="3.40.120.10">
    <property type="entry name" value="Alpha-D-Glucose-1,6-Bisphosphate, subunit A, domain 3"/>
    <property type="match status" value="3"/>
</dbReference>
<dbReference type="AlphaFoldDB" id="A0A8H9L2D1"/>
<keyword evidence="5 7" id="KW-0413">Isomerase</keyword>
<dbReference type="InterPro" id="IPR006352">
    <property type="entry name" value="GlmM_bact"/>
</dbReference>
<dbReference type="Pfam" id="PF02880">
    <property type="entry name" value="PGM_PMM_III"/>
    <property type="match status" value="1"/>
</dbReference>
<dbReference type="Gene3D" id="3.30.310.50">
    <property type="entry name" value="Alpha-D-phosphohexomutase, C-terminal domain"/>
    <property type="match status" value="1"/>
</dbReference>
<evidence type="ECO:0000256" key="2">
    <source>
        <dbReference type="ARBA" id="ARBA00022553"/>
    </source>
</evidence>
<dbReference type="PRINTS" id="PR00509">
    <property type="entry name" value="PGMPMM"/>
</dbReference>
<evidence type="ECO:0000256" key="4">
    <source>
        <dbReference type="ARBA" id="ARBA00022842"/>
    </source>
</evidence>
<dbReference type="GO" id="GO:0005975">
    <property type="term" value="P:carbohydrate metabolic process"/>
    <property type="evidence" value="ECO:0007669"/>
    <property type="project" value="InterPro"/>
</dbReference>
<dbReference type="RefSeq" id="WP_171107941.1">
    <property type="nucleotide sequence ID" value="NZ_BMPT01000002.1"/>
</dbReference>
<dbReference type="PANTHER" id="PTHR42946:SF1">
    <property type="entry name" value="PHOSPHOGLUCOMUTASE (ALPHA-D-GLUCOSE-1,6-BISPHOSPHATE-DEPENDENT)"/>
    <property type="match status" value="1"/>
</dbReference>
<dbReference type="FunFam" id="3.30.310.50:FF:000001">
    <property type="entry name" value="Phosphoglucosamine mutase"/>
    <property type="match status" value="1"/>
</dbReference>
<feature type="binding site" evidence="7">
    <location>
        <position position="251"/>
    </location>
    <ligand>
        <name>Mg(2+)</name>
        <dbReference type="ChEBI" id="CHEBI:18420"/>
    </ligand>
</feature>
<feature type="domain" description="Alpha-D-phosphohexomutase alpha/beta/alpha" evidence="12">
    <location>
        <begin position="160"/>
        <end position="260"/>
    </location>
</feature>
<dbReference type="FunFam" id="3.40.120.10:FF:000003">
    <property type="entry name" value="Phosphoglucosamine mutase"/>
    <property type="match status" value="1"/>
</dbReference>
<feature type="active site" description="Phosphoserine intermediate" evidence="7">
    <location>
        <position position="104"/>
    </location>
</feature>
<keyword evidence="15" id="KW-1185">Reference proteome</keyword>
<feature type="domain" description="Alpha-D-phosphohexomutase C-terminal" evidence="10">
    <location>
        <begin position="380"/>
        <end position="446"/>
    </location>
</feature>
<proteinExistence type="inferred from homology"/>
<dbReference type="SUPFAM" id="SSF55957">
    <property type="entry name" value="Phosphoglucomutase, C-terminal domain"/>
    <property type="match status" value="1"/>
</dbReference>
<reference evidence="14" key="1">
    <citation type="journal article" date="2014" name="Int. J. Syst. Evol. Microbiol.">
        <title>Complete genome sequence of Corynebacterium casei LMG S-19264T (=DSM 44701T), isolated from a smear-ripened cheese.</title>
        <authorList>
            <consortium name="US DOE Joint Genome Institute (JGI-PGF)"/>
            <person name="Walter F."/>
            <person name="Albersmeier A."/>
            <person name="Kalinowski J."/>
            <person name="Ruckert C."/>
        </authorList>
    </citation>
    <scope>NUCLEOTIDE SEQUENCE</scope>
    <source>
        <strain evidence="14">JCM 3051</strain>
    </source>
</reference>
<organism evidence="14 15">
    <name type="scientific">Promicromonospora citrea</name>
    <dbReference type="NCBI Taxonomy" id="43677"/>
    <lineage>
        <taxon>Bacteria</taxon>
        <taxon>Bacillati</taxon>
        <taxon>Actinomycetota</taxon>
        <taxon>Actinomycetes</taxon>
        <taxon>Micrococcales</taxon>
        <taxon>Promicromonosporaceae</taxon>
        <taxon>Promicromonospora</taxon>
    </lineage>
</organism>
<dbReference type="InterPro" id="IPR005841">
    <property type="entry name" value="Alpha-D-phosphohexomutase_SF"/>
</dbReference>
<dbReference type="Pfam" id="PF02879">
    <property type="entry name" value="PGM_PMM_II"/>
    <property type="match status" value="1"/>
</dbReference>
<evidence type="ECO:0000313" key="14">
    <source>
        <dbReference type="EMBL" id="GGM12484.1"/>
    </source>
</evidence>
<dbReference type="GO" id="GO:0000287">
    <property type="term" value="F:magnesium ion binding"/>
    <property type="evidence" value="ECO:0007669"/>
    <property type="project" value="UniProtKB-UniRule"/>
</dbReference>
<dbReference type="FunFam" id="3.40.120.10:FF:000001">
    <property type="entry name" value="Phosphoglucosamine mutase"/>
    <property type="match status" value="1"/>
</dbReference>
<protein>
    <recommendedName>
        <fullName evidence="7 9">Phosphoglucosamine mutase</fullName>
        <ecNumber evidence="7 9">5.4.2.10</ecNumber>
    </recommendedName>
</protein>
<dbReference type="InterPro" id="IPR016066">
    <property type="entry name" value="A-D-PHexomutase_CS"/>
</dbReference>
<accession>A0A8H9L2D1</accession>
<keyword evidence="2 7" id="KW-0597">Phosphoprotein</keyword>
<comment type="caution">
    <text evidence="14">The sequence shown here is derived from an EMBL/GenBank/DDBJ whole genome shotgun (WGS) entry which is preliminary data.</text>
</comment>
<dbReference type="InterPro" id="IPR036900">
    <property type="entry name" value="A-D-PHexomutase_C_sf"/>
</dbReference>
<feature type="domain" description="Alpha-D-phosphohexomutase alpha/beta/alpha" evidence="11">
    <location>
        <begin position="3"/>
        <end position="137"/>
    </location>
</feature>
<comment type="similarity">
    <text evidence="1 7 8">Belongs to the phosphohexose mutase family.</text>
</comment>
<dbReference type="EMBL" id="BMPT01000002">
    <property type="protein sequence ID" value="GGM12484.1"/>
    <property type="molecule type" value="Genomic_DNA"/>
</dbReference>
<feature type="modified residue" description="Phosphoserine" evidence="7">
    <location>
        <position position="104"/>
    </location>
</feature>
<dbReference type="GO" id="GO:0005829">
    <property type="term" value="C:cytosol"/>
    <property type="evidence" value="ECO:0007669"/>
    <property type="project" value="TreeGrafter"/>
</dbReference>
<feature type="binding site" evidence="7">
    <location>
        <position position="247"/>
    </location>
    <ligand>
        <name>Mg(2+)</name>
        <dbReference type="ChEBI" id="CHEBI:18420"/>
    </ligand>
</feature>
<evidence type="ECO:0000259" key="10">
    <source>
        <dbReference type="Pfam" id="PF00408"/>
    </source>
</evidence>
<comment type="PTM">
    <text evidence="7">Activated by phosphorylation.</text>
</comment>
<dbReference type="Pfam" id="PF00408">
    <property type="entry name" value="PGM_PMM_IV"/>
    <property type="match status" value="1"/>
</dbReference>
<reference evidence="14" key="2">
    <citation type="submission" date="2020-09" db="EMBL/GenBank/DDBJ databases">
        <authorList>
            <person name="Sun Q."/>
            <person name="Ohkuma M."/>
        </authorList>
    </citation>
    <scope>NUCLEOTIDE SEQUENCE</scope>
    <source>
        <strain evidence="14">JCM 3051</strain>
    </source>
</reference>
<name>A0A8H9L2D1_9MICO</name>
<evidence type="ECO:0000256" key="5">
    <source>
        <dbReference type="ARBA" id="ARBA00023235"/>
    </source>
</evidence>
<evidence type="ECO:0000256" key="6">
    <source>
        <dbReference type="ARBA" id="ARBA00050364"/>
    </source>
</evidence>
<evidence type="ECO:0000256" key="1">
    <source>
        <dbReference type="ARBA" id="ARBA00010231"/>
    </source>
</evidence>
<dbReference type="InterPro" id="IPR005846">
    <property type="entry name" value="A-D-PHexomutase_a/b/a-III"/>
</dbReference>
<dbReference type="GO" id="GO:0009252">
    <property type="term" value="P:peptidoglycan biosynthetic process"/>
    <property type="evidence" value="ECO:0007669"/>
    <property type="project" value="TreeGrafter"/>
</dbReference>
<dbReference type="Pfam" id="PF02878">
    <property type="entry name" value="PGM_PMM_I"/>
    <property type="match status" value="1"/>
</dbReference>
<keyword evidence="4 7" id="KW-0460">Magnesium</keyword>
<dbReference type="PROSITE" id="PS00710">
    <property type="entry name" value="PGM_PMM"/>
    <property type="match status" value="1"/>
</dbReference>
<evidence type="ECO:0000259" key="12">
    <source>
        <dbReference type="Pfam" id="PF02879"/>
    </source>
</evidence>
<dbReference type="EC" id="5.4.2.10" evidence="7 9"/>
<dbReference type="GO" id="GO:0006048">
    <property type="term" value="P:UDP-N-acetylglucosamine biosynthetic process"/>
    <property type="evidence" value="ECO:0007669"/>
    <property type="project" value="TreeGrafter"/>
</dbReference>
<dbReference type="GO" id="GO:0008966">
    <property type="term" value="F:phosphoglucosamine mutase activity"/>
    <property type="evidence" value="ECO:0007669"/>
    <property type="project" value="UniProtKB-UniRule"/>
</dbReference>
<dbReference type="GO" id="GO:0004615">
    <property type="term" value="F:phosphomannomutase activity"/>
    <property type="evidence" value="ECO:0007669"/>
    <property type="project" value="TreeGrafter"/>
</dbReference>
<dbReference type="SUPFAM" id="SSF53738">
    <property type="entry name" value="Phosphoglucomutase, first 3 domains"/>
    <property type="match status" value="3"/>
</dbReference>
<dbReference type="PANTHER" id="PTHR42946">
    <property type="entry name" value="PHOSPHOHEXOSE MUTASE"/>
    <property type="match status" value="1"/>
</dbReference>